<reference evidence="3" key="1">
    <citation type="submission" date="2021-01" db="EMBL/GenBank/DDBJ databases">
        <authorList>
            <person name="Lovell J.T."/>
            <person name="Bentley N."/>
            <person name="Bhattarai G."/>
            <person name="Jenkins J.W."/>
            <person name="Sreedasyam A."/>
            <person name="Alarcon Y."/>
            <person name="Bock C."/>
            <person name="Boston L."/>
            <person name="Carlson J."/>
            <person name="Cervantes K."/>
            <person name="Clermont K."/>
            <person name="Krom N."/>
            <person name="Kubenka K."/>
            <person name="Mamidi S."/>
            <person name="Mattison C."/>
            <person name="Monteros M."/>
            <person name="Pisani C."/>
            <person name="Plott C."/>
            <person name="Rajasekar S."/>
            <person name="Rhein H.S."/>
            <person name="Rohla C."/>
            <person name="Song M."/>
            <person name="Hilaire R.S."/>
            <person name="Shu S."/>
            <person name="Wells L."/>
            <person name="Wang X."/>
            <person name="Webber J."/>
            <person name="Heerema R.J."/>
            <person name="Klein P."/>
            <person name="Conner P."/>
            <person name="Grauke L."/>
            <person name="Grimwood J."/>
            <person name="Schmutz J."/>
            <person name="Randall J.J."/>
        </authorList>
    </citation>
    <scope>NUCLEOTIDE SEQUENCE</scope>
    <source>
        <tissue evidence="3">Leaf</tissue>
    </source>
</reference>
<gene>
    <name evidence="3" type="ORF">I3842_01G123200</name>
</gene>
<feature type="chain" id="PRO_5036972942" evidence="2">
    <location>
        <begin position="24"/>
        <end position="161"/>
    </location>
</feature>
<protein>
    <submittedName>
        <fullName evidence="3">Uncharacterized protein</fullName>
    </submittedName>
</protein>
<feature type="compositionally biased region" description="Low complexity" evidence="1">
    <location>
        <begin position="42"/>
        <end position="51"/>
    </location>
</feature>
<name>A0A922K765_CARIL</name>
<evidence type="ECO:0000256" key="1">
    <source>
        <dbReference type="SAM" id="MobiDB-lite"/>
    </source>
</evidence>
<feature type="signal peptide" evidence="2">
    <location>
        <begin position="1"/>
        <end position="23"/>
    </location>
</feature>
<sequence>TVGRGRAFLFVLLAASAQNRCTALVCSCYVPSRSLDNRGEESNISSNSNNNKKQSPAEKKDGVMEKLHNYELQLQNKSNGSSYCRRSGTNGPQIERPTLKSNLKKGTTVGVGDNQQRIEKRKVSWPDAHGKDIAHVQEFEPSVLEDGELEGVRNSCVCAIQ</sequence>
<dbReference type="Proteomes" id="UP000811246">
    <property type="component" value="Chromosome 1"/>
</dbReference>
<proteinExistence type="predicted"/>
<dbReference type="PANTHER" id="PTHR33401:SF13">
    <property type="entry name" value="EXPRESSED PROTEIN"/>
    <property type="match status" value="1"/>
</dbReference>
<feature type="region of interest" description="Disordered" evidence="1">
    <location>
        <begin position="37"/>
        <end position="63"/>
    </location>
</feature>
<evidence type="ECO:0000313" key="4">
    <source>
        <dbReference type="Proteomes" id="UP000811246"/>
    </source>
</evidence>
<feature type="compositionally biased region" description="Polar residues" evidence="1">
    <location>
        <begin position="77"/>
        <end position="92"/>
    </location>
</feature>
<evidence type="ECO:0000313" key="3">
    <source>
        <dbReference type="EMBL" id="KAG6731304.1"/>
    </source>
</evidence>
<evidence type="ECO:0000256" key="2">
    <source>
        <dbReference type="SAM" id="SignalP"/>
    </source>
</evidence>
<dbReference type="AlphaFoldDB" id="A0A922K765"/>
<feature type="region of interest" description="Disordered" evidence="1">
    <location>
        <begin position="77"/>
        <end position="110"/>
    </location>
</feature>
<comment type="caution">
    <text evidence="3">The sequence shown here is derived from an EMBL/GenBank/DDBJ whole genome shotgun (WGS) entry which is preliminary data.</text>
</comment>
<accession>A0A922K765</accession>
<dbReference type="PANTHER" id="PTHR33401">
    <property type="entry name" value="LIGHT-HARVESTING COMPLEX-LIKE PROTEIN OHP2, CHLOROPLASTIC"/>
    <property type="match status" value="1"/>
</dbReference>
<feature type="non-terminal residue" evidence="3">
    <location>
        <position position="1"/>
    </location>
</feature>
<organism evidence="3 4">
    <name type="scientific">Carya illinoinensis</name>
    <name type="common">Pecan</name>
    <dbReference type="NCBI Taxonomy" id="32201"/>
    <lineage>
        <taxon>Eukaryota</taxon>
        <taxon>Viridiplantae</taxon>
        <taxon>Streptophyta</taxon>
        <taxon>Embryophyta</taxon>
        <taxon>Tracheophyta</taxon>
        <taxon>Spermatophyta</taxon>
        <taxon>Magnoliopsida</taxon>
        <taxon>eudicotyledons</taxon>
        <taxon>Gunneridae</taxon>
        <taxon>Pentapetalae</taxon>
        <taxon>rosids</taxon>
        <taxon>fabids</taxon>
        <taxon>Fagales</taxon>
        <taxon>Juglandaceae</taxon>
        <taxon>Carya</taxon>
    </lineage>
</organism>
<dbReference type="EMBL" id="CM031825">
    <property type="protein sequence ID" value="KAG6731304.1"/>
    <property type="molecule type" value="Genomic_DNA"/>
</dbReference>
<keyword evidence="2" id="KW-0732">Signal</keyword>